<accession>A0A501WGH4</accession>
<keyword evidence="3" id="KW-1185">Reference proteome</keyword>
<dbReference type="Pfam" id="PF22945">
    <property type="entry name" value="LEM-3_GIY-YIG"/>
    <property type="match status" value="1"/>
</dbReference>
<proteinExistence type="predicted"/>
<sequence length="250" mass="28256">MQFSSAVIEKVGFYVYRLIDPRNGETFYVGKGKGNRVFQHAGGSLGKEDLEWTGEDEVSAKLKRIKDIRRQAEAGFGLEVIHVIHRHGMDEKTAFEVEAALIDAYPGLSNVQGGHSSGDRGSMHASQIQAKYDLPELGDCADLKLLLININAVESDKGWENVYDQVRTSWRLSPDRARQADFIIAVWRGITQAAYVAERWKALPTGRYEFEGHPAPTEIWKRLIGSNGKRVVHPDMKHLQNPIRYWNIPQ</sequence>
<evidence type="ECO:0000313" key="2">
    <source>
        <dbReference type="EMBL" id="TPE47585.1"/>
    </source>
</evidence>
<dbReference type="OrthoDB" id="67448at2"/>
<reference evidence="2 3" key="1">
    <citation type="submission" date="2019-06" db="EMBL/GenBank/DDBJ databases">
        <title>A novel bacterium of genus Amaricoccus, isolated from marine sediment.</title>
        <authorList>
            <person name="Huang H."/>
            <person name="Mo K."/>
            <person name="Hu Y."/>
        </authorList>
    </citation>
    <scope>NUCLEOTIDE SEQUENCE [LARGE SCALE GENOMIC DNA]</scope>
    <source>
        <strain evidence="2 3">HB172011</strain>
    </source>
</reference>
<dbReference type="AlphaFoldDB" id="A0A501WGH4"/>
<organism evidence="2 3">
    <name type="scientific">Amaricoccus solimangrovi</name>
    <dbReference type="NCBI Taxonomy" id="2589815"/>
    <lineage>
        <taxon>Bacteria</taxon>
        <taxon>Pseudomonadati</taxon>
        <taxon>Pseudomonadota</taxon>
        <taxon>Alphaproteobacteria</taxon>
        <taxon>Rhodobacterales</taxon>
        <taxon>Paracoccaceae</taxon>
        <taxon>Amaricoccus</taxon>
    </lineage>
</organism>
<dbReference type="EMBL" id="VFRP01000029">
    <property type="protein sequence ID" value="TPE47585.1"/>
    <property type="molecule type" value="Genomic_DNA"/>
</dbReference>
<name>A0A501WGH4_9RHOB</name>
<dbReference type="InterPro" id="IPR000305">
    <property type="entry name" value="GIY-YIG_endonuc"/>
</dbReference>
<evidence type="ECO:0000259" key="1">
    <source>
        <dbReference type="PROSITE" id="PS50164"/>
    </source>
</evidence>
<protein>
    <recommendedName>
        <fullName evidence="1">GIY-YIG domain-containing protein</fullName>
    </recommendedName>
</protein>
<dbReference type="PROSITE" id="PS50164">
    <property type="entry name" value="GIY_YIG"/>
    <property type="match status" value="1"/>
</dbReference>
<dbReference type="Proteomes" id="UP000319255">
    <property type="component" value="Unassembled WGS sequence"/>
</dbReference>
<evidence type="ECO:0000313" key="3">
    <source>
        <dbReference type="Proteomes" id="UP000319255"/>
    </source>
</evidence>
<dbReference type="CDD" id="cd10440">
    <property type="entry name" value="GIY-YIG_COG3680"/>
    <property type="match status" value="1"/>
</dbReference>
<gene>
    <name evidence="2" type="ORF">FJM51_19800</name>
</gene>
<feature type="domain" description="GIY-YIG" evidence="1">
    <location>
        <begin position="11"/>
        <end position="111"/>
    </location>
</feature>
<comment type="caution">
    <text evidence="2">The sequence shown here is derived from an EMBL/GenBank/DDBJ whole genome shotgun (WGS) entry which is preliminary data.</text>
</comment>